<dbReference type="Gene3D" id="2.60.120.200">
    <property type="match status" value="2"/>
</dbReference>
<comment type="caution">
    <text evidence="1">The sequence shown here is derived from an EMBL/GenBank/DDBJ whole genome shotgun (WGS) entry which is preliminary data.</text>
</comment>
<organism evidence="1 2">
    <name type="scientific">Halteria grandinella</name>
    <dbReference type="NCBI Taxonomy" id="5974"/>
    <lineage>
        <taxon>Eukaryota</taxon>
        <taxon>Sar</taxon>
        <taxon>Alveolata</taxon>
        <taxon>Ciliophora</taxon>
        <taxon>Intramacronucleata</taxon>
        <taxon>Spirotrichea</taxon>
        <taxon>Stichotrichia</taxon>
        <taxon>Sporadotrichida</taxon>
        <taxon>Halteriidae</taxon>
        <taxon>Halteria</taxon>
    </lineage>
</organism>
<proteinExistence type="predicted"/>
<protein>
    <submittedName>
        <fullName evidence="1">Uncharacterized protein</fullName>
    </submittedName>
</protein>
<dbReference type="OrthoDB" id="325893at2759"/>
<dbReference type="EMBL" id="RRYP01000352">
    <property type="protein sequence ID" value="TNV87566.1"/>
    <property type="molecule type" value="Genomic_DNA"/>
</dbReference>
<dbReference type="InterPro" id="IPR013320">
    <property type="entry name" value="ConA-like_dom_sf"/>
</dbReference>
<dbReference type="AlphaFoldDB" id="A0A8J8P8Q3"/>
<accession>A0A8J8P8Q3</accession>
<keyword evidence="2" id="KW-1185">Reference proteome</keyword>
<evidence type="ECO:0000313" key="2">
    <source>
        <dbReference type="Proteomes" id="UP000785679"/>
    </source>
</evidence>
<gene>
    <name evidence="1" type="ORF">FGO68_gene5423</name>
</gene>
<reference evidence="1" key="1">
    <citation type="submission" date="2019-06" db="EMBL/GenBank/DDBJ databases">
        <authorList>
            <person name="Zheng W."/>
        </authorList>
    </citation>
    <scope>NUCLEOTIDE SEQUENCE</scope>
    <source>
        <strain evidence="1">QDHG01</strain>
    </source>
</reference>
<dbReference type="Proteomes" id="UP000785679">
    <property type="component" value="Unassembled WGS sequence"/>
</dbReference>
<dbReference type="SUPFAM" id="SSF49899">
    <property type="entry name" value="Concanavalin A-like lectins/glucanases"/>
    <property type="match status" value="2"/>
</dbReference>
<sequence length="891" mass="101646">MPTVFNNSYLEFDGQGGIWYKDTSGYTLDSYSISMWVKFSQMPDDLQRSITFFTAKSAFRCYLSRLKELRCQSQIQSGSYDLVVPSDNLVANNWYILVLRTDSSKCSLQIRHTDFDTVIVQQEKQIFFPGGTRQGSIQFEEITLGIDEDQRSQGMVGSVRNFQFLYYLYDDIMMKKIQYSVIEPQIGFGVQLLLKDMSEVRSYQSLQVQPISSSNIIELTDYKGANLCWQRWKNQVYSDIDPKGQLPSDANSLFDGVSCIDTQEKLLINSPSSNIKSQIRRTLNYTEGLSVEFWFKPTQSFSGEAFLFSLIASSTNTLAVIKMEKNNTLICYPSYTSQPRMGITYVDFSSTVTLWHHVSCLISSEMLQATFYSTSNQNAYVTDMNITYAEYTDFTVMLNGDGFTNTKGTRGMWLSEFRLWGNLRSVSEVANMRYHQLDVMKERTGLVMYFKLLSGAVDMNKKPMDFDLADVSFKRVVQITNDVSWIKQTDIVLCPLFTFKSEARSLDTGIAENLCFTEGIITLSLVIYKQSEDTYIITPSFSRFRNSLIQSQFTSQFYNFIWLYTETNIAFSDQRNFNTLITNQILNPQLTVFQSNVTGRNYPLTLTVMDKESLQDPVTIPLTFRPVSCLNIIDFEQRRSFVYKDLESAKGVSDIKFKYEATAAGCQGYVLDVSEMVFSIDLDGVSLSGGDHNSSAQTFTLRSQYQVNLPINQYFYLKIKAVWKVPKSSNRTELYLIYACRFVQKLLITLNPSSFTLLKGQSLTIKHSASFANMNNLLTKDKTYSVSWICPGDNTTLTRYCSSVTSDELRISTDLFASSGLPYWKAQTIWMVARTNFIQGDGSRMSNQSVQIQWLDVNSDATLFQVSPTNVTKNQAYILQVIVPSLEDSQI</sequence>
<evidence type="ECO:0000313" key="1">
    <source>
        <dbReference type="EMBL" id="TNV87566.1"/>
    </source>
</evidence>
<name>A0A8J8P8Q3_HALGN</name>